<dbReference type="Gene3D" id="3.40.50.300">
    <property type="entry name" value="P-loop containing nucleotide triphosphate hydrolases"/>
    <property type="match status" value="1"/>
</dbReference>
<dbReference type="PANTHER" id="PTHR22683:SF41">
    <property type="entry name" value="DNA TRANSLOCASE FTSK"/>
    <property type="match status" value="1"/>
</dbReference>
<reference evidence="1 2" key="1">
    <citation type="submission" date="2017-07" db="EMBL/GenBank/DDBJ databases">
        <title>Complete genome sequence of Actinoalloteichus hoggarensis DSM 45943, type strain of Actinoalloteichus hoggarensis.</title>
        <authorList>
            <person name="Ruckert C."/>
            <person name="Nouioui I."/>
            <person name="Willmese J."/>
            <person name="van Wezel G."/>
            <person name="Klenk H.-P."/>
            <person name="Kalinowski J."/>
            <person name="Zotchev S.B."/>
        </authorList>
    </citation>
    <scope>NUCLEOTIDE SEQUENCE [LARGE SCALE GENOMIC DNA]</scope>
    <source>
        <strain evidence="1 2">DSM 45943</strain>
    </source>
</reference>
<accession>A0A221VWN5</accession>
<name>A0A221VWN5_9PSEU</name>
<dbReference type="InterPro" id="IPR027417">
    <property type="entry name" value="P-loop_NTPase"/>
</dbReference>
<dbReference type="SUPFAM" id="SSF52540">
    <property type="entry name" value="P-loop containing nucleoside triphosphate hydrolases"/>
    <property type="match status" value="1"/>
</dbReference>
<dbReference type="PANTHER" id="PTHR22683">
    <property type="entry name" value="SPORULATION PROTEIN RELATED"/>
    <property type="match status" value="1"/>
</dbReference>
<dbReference type="InterPro" id="IPR002543">
    <property type="entry name" value="FtsK_dom"/>
</dbReference>
<dbReference type="EMBL" id="CP022521">
    <property type="protein sequence ID" value="ASO17952.1"/>
    <property type="molecule type" value="Genomic_DNA"/>
</dbReference>
<dbReference type="Pfam" id="PF01580">
    <property type="entry name" value="FtsK_SpoIIIE"/>
    <property type="match status" value="1"/>
</dbReference>
<gene>
    <name evidence="1" type="primary">ftsK1</name>
    <name evidence="1" type="ORF">AHOG_01435</name>
</gene>
<dbReference type="GO" id="GO:0005524">
    <property type="term" value="F:ATP binding"/>
    <property type="evidence" value="ECO:0007669"/>
    <property type="project" value="UniProtKB-UniRule"/>
</dbReference>
<evidence type="ECO:0000313" key="1">
    <source>
        <dbReference type="EMBL" id="ASO17952.1"/>
    </source>
</evidence>
<dbReference type="OrthoDB" id="3217500at2"/>
<dbReference type="GO" id="GO:0003677">
    <property type="term" value="F:DNA binding"/>
    <property type="evidence" value="ECO:0007669"/>
    <property type="project" value="InterPro"/>
</dbReference>
<organism evidence="1 2">
    <name type="scientific">Actinoalloteichus hoggarensis</name>
    <dbReference type="NCBI Taxonomy" id="1470176"/>
    <lineage>
        <taxon>Bacteria</taxon>
        <taxon>Bacillati</taxon>
        <taxon>Actinomycetota</taxon>
        <taxon>Actinomycetes</taxon>
        <taxon>Pseudonocardiales</taxon>
        <taxon>Pseudonocardiaceae</taxon>
        <taxon>Actinoalloteichus</taxon>
    </lineage>
</organism>
<protein>
    <submittedName>
        <fullName evidence="1">DNA translocase FtsK</fullName>
    </submittedName>
</protein>
<sequence>MPERSRWIDPAPLEVSRPRLPWWTHSPRWALVLAVPFLAVGLVVWLSVVVLRKAARYPVVAFVVLVLVVVGPLWGWTVALILGAVLALVLVGWWWRFRRSFVRLVLGEVRTEWRRLTVYAPVWHRTMRFCHLERTVERKTHVPTFVRVRADGWRDRVTVTLLHGQAPGEFEACAEALAHSFGARSCRVRVNGPRRIVLDLLHGDPLAWPTATPALPNTTETTAGFTTRDLQRVPVGVTETGRPWLLRLIGSHILAVGATGAGKASVVWSLLWSLAPLLRSGLVRVYGIDPKGGMELGKVPGLFHRLVFDNGLEAVELLEDVANEVKQRAESFRGTRRGWSVDCGQPFLLLIVDELADVVAYQTDRKLKERANSALQTITSQGRAPGVCVIGELQDPRKEVLSFRHLFPTRVALRVDEPGQVDMVLGDGVRERGAAAHEISEATPGVAWVKYTDRREPVRVRAFHVTDTDLDRLVDYVTEPASAEDASAIVHAFPTRPEITGSEPVMRGEAA</sequence>
<dbReference type="PROSITE" id="PS50901">
    <property type="entry name" value="FTSK"/>
    <property type="match status" value="1"/>
</dbReference>
<dbReference type="InterPro" id="IPR050206">
    <property type="entry name" value="FtsK/SpoIIIE/SftA"/>
</dbReference>
<dbReference type="KEGG" id="ahg:AHOG_01435"/>
<proteinExistence type="predicted"/>
<keyword evidence="2" id="KW-1185">Reference proteome</keyword>
<dbReference type="RefSeq" id="WP_093944049.1">
    <property type="nucleotide sequence ID" value="NZ_CP022521.1"/>
</dbReference>
<dbReference type="Proteomes" id="UP000204221">
    <property type="component" value="Chromosome"/>
</dbReference>
<evidence type="ECO:0000313" key="2">
    <source>
        <dbReference type="Proteomes" id="UP000204221"/>
    </source>
</evidence>
<dbReference type="AlphaFoldDB" id="A0A221VWN5"/>